<evidence type="ECO:0000313" key="10">
    <source>
        <dbReference type="Proteomes" id="UP001183176"/>
    </source>
</evidence>
<comment type="subcellular location">
    <subcellularLocation>
        <location evidence="1">Cell membrane</location>
        <topology evidence="1">Multi-pass membrane protein</topology>
    </subcellularLocation>
</comment>
<feature type="transmembrane region" description="Helical" evidence="8">
    <location>
        <begin position="254"/>
        <end position="280"/>
    </location>
</feature>
<organism evidence="9 10">
    <name type="scientific">Jatrophihabitans lederbergiae</name>
    <dbReference type="NCBI Taxonomy" id="3075547"/>
    <lineage>
        <taxon>Bacteria</taxon>
        <taxon>Bacillati</taxon>
        <taxon>Actinomycetota</taxon>
        <taxon>Actinomycetes</taxon>
        <taxon>Jatrophihabitantales</taxon>
        <taxon>Jatrophihabitantaceae</taxon>
        <taxon>Jatrophihabitans</taxon>
    </lineage>
</organism>
<protein>
    <submittedName>
        <fullName evidence="9">AI-2E family transporter</fullName>
    </submittedName>
</protein>
<accession>A0ABU2JA97</accession>
<keyword evidence="7 8" id="KW-0472">Membrane</keyword>
<keyword evidence="3" id="KW-0813">Transport</keyword>
<evidence type="ECO:0000256" key="1">
    <source>
        <dbReference type="ARBA" id="ARBA00004651"/>
    </source>
</evidence>
<sequence length="352" mass="37083">MDDGERGLSRLPPVRYYVKVTVAVLLTLLAAYGVYRARSILVLIFLGLFLAVGLEPVIQRLERRGIRRGFCVLAFGLLIGALLVGLVFLVLAPATGEVTDFVSSVPDLLTRLNERLAGTSVGDYLNQGNVQQRIQSGLSSVLERSASGIFGIVGGLISAVFTAVTLFILTVYFMLAMPRLRDGLDRILATDERRAVLDESLSKVGGYVTGQLAICACAGVASYIALELIGVPYPALLAIVITVLDAVPQVGATIGAVLAVLVALTASIPAALIALVYFVLYQQLENYLIAPRVFSRTIALTPLASLLAVLVGAALAGVVGAIVALPMTAAGSTIFRNTSAGRSLLRDDARTP</sequence>
<evidence type="ECO:0000256" key="4">
    <source>
        <dbReference type="ARBA" id="ARBA00022475"/>
    </source>
</evidence>
<evidence type="ECO:0000313" key="9">
    <source>
        <dbReference type="EMBL" id="MDT0261651.1"/>
    </source>
</evidence>
<evidence type="ECO:0000256" key="3">
    <source>
        <dbReference type="ARBA" id="ARBA00022448"/>
    </source>
</evidence>
<dbReference type="Proteomes" id="UP001183176">
    <property type="component" value="Unassembled WGS sequence"/>
</dbReference>
<evidence type="ECO:0000256" key="2">
    <source>
        <dbReference type="ARBA" id="ARBA00009773"/>
    </source>
</evidence>
<dbReference type="PANTHER" id="PTHR21716">
    <property type="entry name" value="TRANSMEMBRANE PROTEIN"/>
    <property type="match status" value="1"/>
</dbReference>
<feature type="transmembrane region" description="Helical" evidence="8">
    <location>
        <begin position="70"/>
        <end position="92"/>
    </location>
</feature>
<reference evidence="10" key="1">
    <citation type="submission" date="2023-07" db="EMBL/GenBank/DDBJ databases">
        <title>30 novel species of actinomycetes from the DSMZ collection.</title>
        <authorList>
            <person name="Nouioui I."/>
        </authorList>
    </citation>
    <scope>NUCLEOTIDE SEQUENCE [LARGE SCALE GENOMIC DNA]</scope>
    <source>
        <strain evidence="10">DSM 44399</strain>
    </source>
</reference>
<feature type="transmembrane region" description="Helical" evidence="8">
    <location>
        <begin position="300"/>
        <end position="325"/>
    </location>
</feature>
<feature type="transmembrane region" description="Helical" evidence="8">
    <location>
        <begin position="231"/>
        <end position="247"/>
    </location>
</feature>
<feature type="transmembrane region" description="Helical" evidence="8">
    <location>
        <begin position="149"/>
        <end position="175"/>
    </location>
</feature>
<keyword evidence="4" id="KW-1003">Cell membrane</keyword>
<evidence type="ECO:0000256" key="5">
    <source>
        <dbReference type="ARBA" id="ARBA00022692"/>
    </source>
</evidence>
<keyword evidence="5 8" id="KW-0812">Transmembrane</keyword>
<evidence type="ECO:0000256" key="6">
    <source>
        <dbReference type="ARBA" id="ARBA00022989"/>
    </source>
</evidence>
<dbReference type="PANTHER" id="PTHR21716:SF53">
    <property type="entry name" value="PERMEASE PERM-RELATED"/>
    <property type="match status" value="1"/>
</dbReference>
<comment type="similarity">
    <text evidence="2">Belongs to the autoinducer-2 exporter (AI-2E) (TC 2.A.86) family.</text>
</comment>
<dbReference type="Pfam" id="PF01594">
    <property type="entry name" value="AI-2E_transport"/>
    <property type="match status" value="1"/>
</dbReference>
<keyword evidence="6 8" id="KW-1133">Transmembrane helix</keyword>
<proteinExistence type="inferred from homology"/>
<evidence type="ECO:0000256" key="8">
    <source>
        <dbReference type="SAM" id="Phobius"/>
    </source>
</evidence>
<dbReference type="InterPro" id="IPR002549">
    <property type="entry name" value="AI-2E-like"/>
</dbReference>
<evidence type="ECO:0000256" key="7">
    <source>
        <dbReference type="ARBA" id="ARBA00023136"/>
    </source>
</evidence>
<gene>
    <name evidence="9" type="ORF">RM423_09620</name>
</gene>
<comment type="caution">
    <text evidence="9">The sequence shown here is derived from an EMBL/GenBank/DDBJ whole genome shotgun (WGS) entry which is preliminary data.</text>
</comment>
<dbReference type="RefSeq" id="WP_311422805.1">
    <property type="nucleotide sequence ID" value="NZ_JAVREH010000009.1"/>
</dbReference>
<keyword evidence="10" id="KW-1185">Reference proteome</keyword>
<feature type="transmembrane region" description="Helical" evidence="8">
    <location>
        <begin position="40"/>
        <end position="58"/>
    </location>
</feature>
<name>A0ABU2JA97_9ACTN</name>
<dbReference type="EMBL" id="JAVREH010000009">
    <property type="protein sequence ID" value="MDT0261651.1"/>
    <property type="molecule type" value="Genomic_DNA"/>
</dbReference>
<feature type="transmembrane region" description="Helical" evidence="8">
    <location>
        <begin position="16"/>
        <end position="34"/>
    </location>
</feature>